<comment type="caution">
    <text evidence="2">The sequence shown here is derived from an EMBL/GenBank/DDBJ whole genome shotgun (WGS) entry which is preliminary data.</text>
</comment>
<proteinExistence type="predicted"/>
<protein>
    <submittedName>
        <fullName evidence="2">Uncharacterized protein</fullName>
    </submittedName>
</protein>
<evidence type="ECO:0000313" key="2">
    <source>
        <dbReference type="EMBL" id="GAA3537112.1"/>
    </source>
</evidence>
<organism evidence="2 3">
    <name type="scientific">Nocardioides daeguensis</name>
    <dbReference type="NCBI Taxonomy" id="908359"/>
    <lineage>
        <taxon>Bacteria</taxon>
        <taxon>Bacillati</taxon>
        <taxon>Actinomycetota</taxon>
        <taxon>Actinomycetes</taxon>
        <taxon>Propionibacteriales</taxon>
        <taxon>Nocardioidaceae</taxon>
        <taxon>Nocardioides</taxon>
    </lineage>
</organism>
<feature type="region of interest" description="Disordered" evidence="1">
    <location>
        <begin position="46"/>
        <end position="68"/>
    </location>
</feature>
<reference evidence="3" key="1">
    <citation type="journal article" date="2019" name="Int. J. Syst. Evol. Microbiol.">
        <title>The Global Catalogue of Microorganisms (GCM) 10K type strain sequencing project: providing services to taxonomists for standard genome sequencing and annotation.</title>
        <authorList>
            <consortium name="The Broad Institute Genomics Platform"/>
            <consortium name="The Broad Institute Genome Sequencing Center for Infectious Disease"/>
            <person name="Wu L."/>
            <person name="Ma J."/>
        </authorList>
    </citation>
    <scope>NUCLEOTIDE SEQUENCE [LARGE SCALE GENOMIC DNA]</scope>
    <source>
        <strain evidence="3">JCM 17460</strain>
    </source>
</reference>
<sequence length="68" mass="7042">MGVGMAKVRDGLHAVSAPTCVFVVYGMCRTSHPEKATVVVTCAASAAGETGDSAEERPSARSAPHRLR</sequence>
<dbReference type="EMBL" id="BAABBB010000013">
    <property type="protein sequence ID" value="GAA3537112.1"/>
    <property type="molecule type" value="Genomic_DNA"/>
</dbReference>
<evidence type="ECO:0000313" key="3">
    <source>
        <dbReference type="Proteomes" id="UP001500301"/>
    </source>
</evidence>
<evidence type="ECO:0000256" key="1">
    <source>
        <dbReference type="SAM" id="MobiDB-lite"/>
    </source>
</evidence>
<dbReference type="Proteomes" id="UP001500301">
    <property type="component" value="Unassembled WGS sequence"/>
</dbReference>
<name>A0ABP6VNP4_9ACTN</name>
<keyword evidence="3" id="KW-1185">Reference proteome</keyword>
<gene>
    <name evidence="2" type="ORF">GCM10022263_25980</name>
</gene>
<accession>A0ABP6VNP4</accession>